<dbReference type="Pfam" id="PF08478">
    <property type="entry name" value="POTRA_1"/>
    <property type="match status" value="1"/>
</dbReference>
<reference evidence="10 11" key="1">
    <citation type="submission" date="2019-02" db="EMBL/GenBank/DDBJ databases">
        <title>Sequencing the genomes of 1000 actinobacteria strains.</title>
        <authorList>
            <person name="Klenk H.-P."/>
        </authorList>
    </citation>
    <scope>NUCLEOTIDE SEQUENCE [LARGE SCALE GENOMIC DNA]</scope>
    <source>
        <strain evidence="10 11">DSM 45162</strain>
    </source>
</reference>
<keyword evidence="7" id="KW-0131">Cell cycle</keyword>
<keyword evidence="6 8" id="KW-0472">Membrane</keyword>
<name>A0A4Q7ZPF7_9ACTN</name>
<dbReference type="AlphaFoldDB" id="A0A4Q7ZPF7"/>
<dbReference type="EMBL" id="SHKY01000001">
    <property type="protein sequence ID" value="RZU52958.1"/>
    <property type="molecule type" value="Genomic_DNA"/>
</dbReference>
<evidence type="ECO:0000256" key="1">
    <source>
        <dbReference type="ARBA" id="ARBA00004370"/>
    </source>
</evidence>
<dbReference type="PANTHER" id="PTHR37820:SF1">
    <property type="entry name" value="CELL DIVISION PROTEIN FTSQ"/>
    <property type="match status" value="1"/>
</dbReference>
<keyword evidence="3 10" id="KW-0132">Cell division</keyword>
<dbReference type="Pfam" id="PF03799">
    <property type="entry name" value="FtsQ_DivIB_C"/>
    <property type="match status" value="1"/>
</dbReference>
<evidence type="ECO:0000256" key="8">
    <source>
        <dbReference type="SAM" id="Phobius"/>
    </source>
</evidence>
<dbReference type="PANTHER" id="PTHR37820">
    <property type="entry name" value="CELL DIVISION PROTEIN DIVIB"/>
    <property type="match status" value="1"/>
</dbReference>
<dbReference type="PROSITE" id="PS51779">
    <property type="entry name" value="POTRA"/>
    <property type="match status" value="1"/>
</dbReference>
<dbReference type="GO" id="GO:0005886">
    <property type="term" value="C:plasma membrane"/>
    <property type="evidence" value="ECO:0007669"/>
    <property type="project" value="TreeGrafter"/>
</dbReference>
<comment type="subcellular location">
    <subcellularLocation>
        <location evidence="1">Membrane</location>
    </subcellularLocation>
</comment>
<dbReference type="InterPro" id="IPR050487">
    <property type="entry name" value="FtsQ_DivIB"/>
</dbReference>
<dbReference type="InterPro" id="IPR005548">
    <property type="entry name" value="Cell_div_FtsQ/DivIB_C"/>
</dbReference>
<evidence type="ECO:0000259" key="9">
    <source>
        <dbReference type="PROSITE" id="PS51779"/>
    </source>
</evidence>
<feature type="transmembrane region" description="Helical" evidence="8">
    <location>
        <begin position="49"/>
        <end position="71"/>
    </location>
</feature>
<evidence type="ECO:0000256" key="3">
    <source>
        <dbReference type="ARBA" id="ARBA00022618"/>
    </source>
</evidence>
<dbReference type="GO" id="GO:0051301">
    <property type="term" value="P:cell division"/>
    <property type="evidence" value="ECO:0007669"/>
    <property type="project" value="UniProtKB-KW"/>
</dbReference>
<dbReference type="Gene3D" id="3.10.20.310">
    <property type="entry name" value="membrane protein fhac"/>
    <property type="match status" value="1"/>
</dbReference>
<dbReference type="InterPro" id="IPR034746">
    <property type="entry name" value="POTRA"/>
</dbReference>
<keyword evidence="11" id="KW-1185">Reference proteome</keyword>
<proteinExistence type="predicted"/>
<sequence length="268" mass="28767">MPGGRSSKIQGKNVAGEGRNWRLVRADTDAVPSSVRRFMARARRRRLRAVLPWAVGAGVVGVLGLLVWMVYGTSLLGVREVRVVGTETLTTAQVEQAAAVSMRAPLARVDLDAVRARVQALAPVDRAVVSRSWPATIEIQVVERRPVAAVAAGRDRFTLIDGAGVAYRTVSAAPSGLPLARLAAPGPQDVNTRSALTVLSALTDELREQLVEISVRAPAQIRLELRGHRTIIWGDETQSATKATVSTALLKRPENTIDVSAPEVVTLR</sequence>
<keyword evidence="5 8" id="KW-1133">Transmembrane helix</keyword>
<keyword evidence="4 8" id="KW-0812">Transmembrane</keyword>
<gene>
    <name evidence="10" type="ORF">EV385_4842</name>
</gene>
<keyword evidence="2" id="KW-1003">Cell membrane</keyword>
<dbReference type="InterPro" id="IPR013685">
    <property type="entry name" value="POTRA_FtsQ_type"/>
</dbReference>
<comment type="caution">
    <text evidence="10">The sequence shown here is derived from an EMBL/GenBank/DDBJ whole genome shotgun (WGS) entry which is preliminary data.</text>
</comment>
<evidence type="ECO:0000256" key="4">
    <source>
        <dbReference type="ARBA" id="ARBA00022692"/>
    </source>
</evidence>
<evidence type="ECO:0000313" key="11">
    <source>
        <dbReference type="Proteomes" id="UP000292564"/>
    </source>
</evidence>
<evidence type="ECO:0000313" key="10">
    <source>
        <dbReference type="EMBL" id="RZU52958.1"/>
    </source>
</evidence>
<organism evidence="10 11">
    <name type="scientific">Krasilnikovia cinnamomea</name>
    <dbReference type="NCBI Taxonomy" id="349313"/>
    <lineage>
        <taxon>Bacteria</taxon>
        <taxon>Bacillati</taxon>
        <taxon>Actinomycetota</taxon>
        <taxon>Actinomycetes</taxon>
        <taxon>Micromonosporales</taxon>
        <taxon>Micromonosporaceae</taxon>
        <taxon>Krasilnikovia</taxon>
    </lineage>
</organism>
<accession>A0A4Q7ZPF7</accession>
<evidence type="ECO:0000256" key="6">
    <source>
        <dbReference type="ARBA" id="ARBA00023136"/>
    </source>
</evidence>
<dbReference type="RefSeq" id="WP_242625043.1">
    <property type="nucleotide sequence ID" value="NZ_SHKY01000001.1"/>
</dbReference>
<dbReference type="Proteomes" id="UP000292564">
    <property type="component" value="Unassembled WGS sequence"/>
</dbReference>
<evidence type="ECO:0000256" key="2">
    <source>
        <dbReference type="ARBA" id="ARBA00022475"/>
    </source>
</evidence>
<evidence type="ECO:0000256" key="7">
    <source>
        <dbReference type="ARBA" id="ARBA00023306"/>
    </source>
</evidence>
<evidence type="ECO:0000256" key="5">
    <source>
        <dbReference type="ARBA" id="ARBA00022989"/>
    </source>
</evidence>
<feature type="domain" description="POTRA" evidence="9">
    <location>
        <begin position="76"/>
        <end position="144"/>
    </location>
</feature>
<protein>
    <submittedName>
        <fullName evidence="10">Cell division protein FtsQ</fullName>
    </submittedName>
</protein>